<protein>
    <submittedName>
        <fullName evidence="1">Uncharacterized protein</fullName>
    </submittedName>
</protein>
<proteinExistence type="predicted"/>
<accession>A0AAE0ZJ20</accession>
<dbReference type="AlphaFoldDB" id="A0AAE0ZJ20"/>
<organism evidence="1 2">
    <name type="scientific">Elysia crispata</name>
    <name type="common">lettuce slug</name>
    <dbReference type="NCBI Taxonomy" id="231223"/>
    <lineage>
        <taxon>Eukaryota</taxon>
        <taxon>Metazoa</taxon>
        <taxon>Spiralia</taxon>
        <taxon>Lophotrochozoa</taxon>
        <taxon>Mollusca</taxon>
        <taxon>Gastropoda</taxon>
        <taxon>Heterobranchia</taxon>
        <taxon>Euthyneura</taxon>
        <taxon>Panpulmonata</taxon>
        <taxon>Sacoglossa</taxon>
        <taxon>Placobranchoidea</taxon>
        <taxon>Plakobranchidae</taxon>
        <taxon>Elysia</taxon>
    </lineage>
</organism>
<comment type="caution">
    <text evidence="1">The sequence shown here is derived from an EMBL/GenBank/DDBJ whole genome shotgun (WGS) entry which is preliminary data.</text>
</comment>
<name>A0AAE0ZJ20_9GAST</name>
<reference evidence="1" key="1">
    <citation type="journal article" date="2023" name="G3 (Bethesda)">
        <title>A reference genome for the long-term kleptoplast-retaining sea slug Elysia crispata morphotype clarki.</title>
        <authorList>
            <person name="Eastman K.E."/>
            <person name="Pendleton A.L."/>
            <person name="Shaikh M.A."/>
            <person name="Suttiyut T."/>
            <person name="Ogas R."/>
            <person name="Tomko P."/>
            <person name="Gavelis G."/>
            <person name="Widhalm J.R."/>
            <person name="Wisecaver J.H."/>
        </authorList>
    </citation>
    <scope>NUCLEOTIDE SEQUENCE</scope>
    <source>
        <strain evidence="1">ECLA1</strain>
    </source>
</reference>
<sequence length="273" mass="30380">MNAATPFRHRPYWLAIPPDPARNAERGILVLWQTLVSILPAQACTDRIGLPFRRTLPATPRGGSWYFGKPWSPYYPLRLAPTVLACHSAGPCPQRREGDLGTLANLGLPIAAQACTDRIGLPFRRTLPATPRGESWYFGKPWSPYHPPRLAPTVLACHSAGPCQQRREGDLGTLANLGLHITRSGLHRQYWLVIPPDPARNAERGILVLWQTLVSISPAQACTDRIGLPFRRTLPATPRGGSWYFGKPWSPYRCAGLHRPYWLAIPPDPARNT</sequence>
<dbReference type="EMBL" id="JAWDGP010003860">
    <property type="protein sequence ID" value="KAK3770238.1"/>
    <property type="molecule type" value="Genomic_DNA"/>
</dbReference>
<keyword evidence="2" id="KW-1185">Reference proteome</keyword>
<evidence type="ECO:0000313" key="2">
    <source>
        <dbReference type="Proteomes" id="UP001283361"/>
    </source>
</evidence>
<dbReference type="Proteomes" id="UP001283361">
    <property type="component" value="Unassembled WGS sequence"/>
</dbReference>
<evidence type="ECO:0000313" key="1">
    <source>
        <dbReference type="EMBL" id="KAK3770238.1"/>
    </source>
</evidence>
<gene>
    <name evidence="1" type="ORF">RRG08_016240</name>
</gene>